<feature type="compositionally biased region" description="Basic and acidic residues" evidence="1">
    <location>
        <begin position="42"/>
        <end position="97"/>
    </location>
</feature>
<accession>A0AAV5SSX3</accession>
<reference evidence="2" key="1">
    <citation type="submission" date="2023-10" db="EMBL/GenBank/DDBJ databases">
        <title>Genome assembly of Pristionchus species.</title>
        <authorList>
            <person name="Yoshida K."/>
            <person name="Sommer R.J."/>
        </authorList>
    </citation>
    <scope>NUCLEOTIDE SEQUENCE</scope>
    <source>
        <strain evidence="2">RS0144</strain>
    </source>
</reference>
<name>A0AAV5SSX3_9BILA</name>
<sequence length="233" mass="26966">MNRQYRGELELSFRTLGSIGINGGRILIRYVRLPLDAEKLEEIERSINGEKRENERLERRFETAKKENEARQRREEEEDKQIERLREEEERRQRGEEEAAATQPPVQMSIPDRLPAGPPMAASDDGWAFDSPSMDPPPTVPSMAPPRHRYSVILPLPLYRLFEIESLEALLHNVSRSTFLIQELSSRSDSSAIGDTVDIQSCFDILRAGRMETEENTEPLPERCERRAVFFKK</sequence>
<keyword evidence="3" id="KW-1185">Reference proteome</keyword>
<gene>
    <name evidence="2" type="ORF">PENTCL1PPCAC_8128</name>
</gene>
<dbReference type="EMBL" id="BTSX01000002">
    <property type="protein sequence ID" value="GMS85954.1"/>
    <property type="molecule type" value="Genomic_DNA"/>
</dbReference>
<evidence type="ECO:0000313" key="3">
    <source>
        <dbReference type="Proteomes" id="UP001432027"/>
    </source>
</evidence>
<organism evidence="2 3">
    <name type="scientific">Pristionchus entomophagus</name>
    <dbReference type="NCBI Taxonomy" id="358040"/>
    <lineage>
        <taxon>Eukaryota</taxon>
        <taxon>Metazoa</taxon>
        <taxon>Ecdysozoa</taxon>
        <taxon>Nematoda</taxon>
        <taxon>Chromadorea</taxon>
        <taxon>Rhabditida</taxon>
        <taxon>Rhabditina</taxon>
        <taxon>Diplogasteromorpha</taxon>
        <taxon>Diplogasteroidea</taxon>
        <taxon>Neodiplogasteridae</taxon>
        <taxon>Pristionchus</taxon>
    </lineage>
</organism>
<dbReference type="AlphaFoldDB" id="A0AAV5SSX3"/>
<protein>
    <submittedName>
        <fullName evidence="2">Uncharacterized protein</fullName>
    </submittedName>
</protein>
<evidence type="ECO:0000313" key="2">
    <source>
        <dbReference type="EMBL" id="GMS85954.1"/>
    </source>
</evidence>
<proteinExistence type="predicted"/>
<comment type="caution">
    <text evidence="2">The sequence shown here is derived from an EMBL/GenBank/DDBJ whole genome shotgun (WGS) entry which is preliminary data.</text>
</comment>
<dbReference type="Proteomes" id="UP001432027">
    <property type="component" value="Unassembled WGS sequence"/>
</dbReference>
<feature type="region of interest" description="Disordered" evidence="1">
    <location>
        <begin position="42"/>
        <end position="142"/>
    </location>
</feature>
<evidence type="ECO:0000256" key="1">
    <source>
        <dbReference type="SAM" id="MobiDB-lite"/>
    </source>
</evidence>